<sequence>MGKPTKQHRKKKFNYDQNRKKQWMKSKKMPTIECKQIRNAWDSTRSMQENMKEMGLATDPNKTLKVPKTKDFLITSIPGTSKKREKIEDSVPTKQYVALELEAEANIPQKRRLRLSEPETRYCIYMMERYGEDYKAMARDIKNYYQDTPKQIKAKIKAFKSIPEQYGEYLKSKGVTGTSS</sequence>
<evidence type="ECO:0000313" key="6">
    <source>
        <dbReference type="EMBL" id="OWF51413.1"/>
    </source>
</evidence>
<dbReference type="AlphaFoldDB" id="A0A210QRQ7"/>
<comment type="subcellular location">
    <subcellularLocation>
        <location evidence="1">Nucleus</location>
        <location evidence="1">Nucleolus</location>
    </subcellularLocation>
</comment>
<dbReference type="Proteomes" id="UP000242188">
    <property type="component" value="Unassembled WGS sequence"/>
</dbReference>
<evidence type="ECO:0000256" key="5">
    <source>
        <dbReference type="SAM" id="MobiDB-lite"/>
    </source>
</evidence>
<dbReference type="OrthoDB" id="285729at2759"/>
<dbReference type="PANTHER" id="PTHR13243:SF1">
    <property type="entry name" value="NUCLEOLAR PROTEIN 16"/>
    <property type="match status" value="1"/>
</dbReference>
<dbReference type="STRING" id="6573.A0A210QRQ7"/>
<comment type="similarity">
    <text evidence="2">Belongs to the NOP16 family.</text>
</comment>
<dbReference type="GO" id="GO:0005730">
    <property type="term" value="C:nucleolus"/>
    <property type="evidence" value="ECO:0007669"/>
    <property type="project" value="UniProtKB-SubCell"/>
</dbReference>
<dbReference type="InterPro" id="IPR019002">
    <property type="entry name" value="Ribosome_biogenesis_Nop16"/>
</dbReference>
<dbReference type="Pfam" id="PF09420">
    <property type="entry name" value="Nop16"/>
    <property type="match status" value="2"/>
</dbReference>
<proteinExistence type="inferred from homology"/>
<reference evidence="6 7" key="1">
    <citation type="journal article" date="2017" name="Nat. Ecol. Evol.">
        <title>Scallop genome provides insights into evolution of bilaterian karyotype and development.</title>
        <authorList>
            <person name="Wang S."/>
            <person name="Zhang J."/>
            <person name="Jiao W."/>
            <person name="Li J."/>
            <person name="Xun X."/>
            <person name="Sun Y."/>
            <person name="Guo X."/>
            <person name="Huan P."/>
            <person name="Dong B."/>
            <person name="Zhang L."/>
            <person name="Hu X."/>
            <person name="Sun X."/>
            <person name="Wang J."/>
            <person name="Zhao C."/>
            <person name="Wang Y."/>
            <person name="Wang D."/>
            <person name="Huang X."/>
            <person name="Wang R."/>
            <person name="Lv J."/>
            <person name="Li Y."/>
            <person name="Zhang Z."/>
            <person name="Liu B."/>
            <person name="Lu W."/>
            <person name="Hui Y."/>
            <person name="Liang J."/>
            <person name="Zhou Z."/>
            <person name="Hou R."/>
            <person name="Li X."/>
            <person name="Liu Y."/>
            <person name="Li H."/>
            <person name="Ning X."/>
            <person name="Lin Y."/>
            <person name="Zhao L."/>
            <person name="Xing Q."/>
            <person name="Dou J."/>
            <person name="Li Y."/>
            <person name="Mao J."/>
            <person name="Guo H."/>
            <person name="Dou H."/>
            <person name="Li T."/>
            <person name="Mu C."/>
            <person name="Jiang W."/>
            <person name="Fu Q."/>
            <person name="Fu X."/>
            <person name="Miao Y."/>
            <person name="Liu J."/>
            <person name="Yu Q."/>
            <person name="Li R."/>
            <person name="Liao H."/>
            <person name="Li X."/>
            <person name="Kong Y."/>
            <person name="Jiang Z."/>
            <person name="Chourrout D."/>
            <person name="Li R."/>
            <person name="Bao Z."/>
        </authorList>
    </citation>
    <scope>NUCLEOTIDE SEQUENCE [LARGE SCALE GENOMIC DNA]</scope>
    <source>
        <strain evidence="6 7">PY_sf001</strain>
    </source>
</reference>
<keyword evidence="7" id="KW-1185">Reference proteome</keyword>
<evidence type="ECO:0000256" key="4">
    <source>
        <dbReference type="ARBA" id="ARBA00023242"/>
    </source>
</evidence>
<evidence type="ECO:0000256" key="1">
    <source>
        <dbReference type="ARBA" id="ARBA00004604"/>
    </source>
</evidence>
<dbReference type="EMBL" id="NEDP02002268">
    <property type="protein sequence ID" value="OWF51413.1"/>
    <property type="molecule type" value="Genomic_DNA"/>
</dbReference>
<name>A0A210QRQ7_MIZYE</name>
<dbReference type="PANTHER" id="PTHR13243">
    <property type="entry name" value="HSPC111 PROTEIN-RELATED"/>
    <property type="match status" value="1"/>
</dbReference>
<gene>
    <name evidence="6" type="ORF">KP79_PYT16898</name>
</gene>
<evidence type="ECO:0000256" key="2">
    <source>
        <dbReference type="ARBA" id="ARBA00008479"/>
    </source>
</evidence>
<keyword evidence="4" id="KW-0539">Nucleus</keyword>
<evidence type="ECO:0000256" key="3">
    <source>
        <dbReference type="ARBA" id="ARBA00015522"/>
    </source>
</evidence>
<organism evidence="6 7">
    <name type="scientific">Mizuhopecten yessoensis</name>
    <name type="common">Japanese scallop</name>
    <name type="synonym">Patinopecten yessoensis</name>
    <dbReference type="NCBI Taxonomy" id="6573"/>
    <lineage>
        <taxon>Eukaryota</taxon>
        <taxon>Metazoa</taxon>
        <taxon>Spiralia</taxon>
        <taxon>Lophotrochozoa</taxon>
        <taxon>Mollusca</taxon>
        <taxon>Bivalvia</taxon>
        <taxon>Autobranchia</taxon>
        <taxon>Pteriomorphia</taxon>
        <taxon>Pectinida</taxon>
        <taxon>Pectinoidea</taxon>
        <taxon>Pectinidae</taxon>
        <taxon>Mizuhopecten</taxon>
    </lineage>
</organism>
<feature type="region of interest" description="Disordered" evidence="5">
    <location>
        <begin position="1"/>
        <end position="29"/>
    </location>
</feature>
<accession>A0A210QRQ7</accession>
<evidence type="ECO:0000313" key="7">
    <source>
        <dbReference type="Proteomes" id="UP000242188"/>
    </source>
</evidence>
<feature type="compositionally biased region" description="Basic residues" evidence="5">
    <location>
        <begin position="1"/>
        <end position="12"/>
    </location>
</feature>
<protein>
    <recommendedName>
        <fullName evidence="3">Nucleolar protein 16</fullName>
    </recommendedName>
</protein>
<comment type="caution">
    <text evidence="6">The sequence shown here is derived from an EMBL/GenBank/DDBJ whole genome shotgun (WGS) entry which is preliminary data.</text>
</comment>
<dbReference type="GO" id="GO:0042273">
    <property type="term" value="P:ribosomal large subunit biogenesis"/>
    <property type="evidence" value="ECO:0007669"/>
    <property type="project" value="TreeGrafter"/>
</dbReference>